<comment type="catalytic activity">
    <reaction evidence="6">
        <text>L-methionyl-[protein] + a quinone + H2O = L-methionyl-(R)-S-oxide-[protein] + a quinol</text>
        <dbReference type="Rhea" id="RHEA:51296"/>
        <dbReference type="Rhea" id="RHEA-COMP:12313"/>
        <dbReference type="Rhea" id="RHEA-COMP:12314"/>
        <dbReference type="ChEBI" id="CHEBI:15377"/>
        <dbReference type="ChEBI" id="CHEBI:16044"/>
        <dbReference type="ChEBI" id="CHEBI:24646"/>
        <dbReference type="ChEBI" id="CHEBI:45764"/>
        <dbReference type="ChEBI" id="CHEBI:132124"/>
    </reaction>
</comment>
<evidence type="ECO:0000256" key="3">
    <source>
        <dbReference type="ARBA" id="ARBA00022729"/>
    </source>
</evidence>
<dbReference type="InterPro" id="IPR022867">
    <property type="entry name" value="MsrP"/>
</dbReference>
<evidence type="ECO:0000256" key="6">
    <source>
        <dbReference type="HAMAP-Rule" id="MF_01206"/>
    </source>
</evidence>
<keyword evidence="9" id="KW-1185">Reference proteome</keyword>
<dbReference type="PANTHER" id="PTHR43032">
    <property type="entry name" value="PROTEIN-METHIONINE-SULFOXIDE REDUCTASE"/>
    <property type="match status" value="1"/>
</dbReference>
<proteinExistence type="inferred from homology"/>
<keyword evidence="4" id="KW-0574">Periplasm</keyword>
<dbReference type="NCBIfam" id="NF003767">
    <property type="entry name" value="PRK05363.1"/>
    <property type="match status" value="1"/>
</dbReference>
<dbReference type="Pfam" id="PF00174">
    <property type="entry name" value="Oxidored_molyb"/>
    <property type="match status" value="1"/>
</dbReference>
<feature type="binding site" evidence="6">
    <location>
        <begin position="223"/>
        <end position="225"/>
    </location>
    <ligand>
        <name>Mo-molybdopterin</name>
        <dbReference type="ChEBI" id="CHEBI:71302"/>
    </ligand>
</feature>
<feature type="binding site" evidence="6">
    <location>
        <position position="62"/>
    </location>
    <ligand>
        <name>Mo-molybdopterin</name>
        <dbReference type="ChEBI" id="CHEBI:71302"/>
    </ligand>
</feature>
<keyword evidence="1 6" id="KW-0500">Molybdenum</keyword>
<name>A0A0A3AUS3_9PAST</name>
<dbReference type="InterPro" id="IPR000572">
    <property type="entry name" value="OxRdtase_Mopterin-bd_dom"/>
</dbReference>
<feature type="binding site" evidence="6">
    <location>
        <begin position="65"/>
        <end position="66"/>
    </location>
    <ligand>
        <name>Mo-molybdopterin</name>
        <dbReference type="ChEBI" id="CHEBI:71302"/>
    </ligand>
</feature>
<evidence type="ECO:0000256" key="1">
    <source>
        <dbReference type="ARBA" id="ARBA00022505"/>
    </source>
</evidence>
<dbReference type="GO" id="GO:0046872">
    <property type="term" value="F:metal ion binding"/>
    <property type="evidence" value="ECO:0007669"/>
    <property type="project" value="UniProtKB-KW"/>
</dbReference>
<dbReference type="Proteomes" id="UP000030380">
    <property type="component" value="Unassembled WGS sequence"/>
</dbReference>
<dbReference type="HAMAP" id="MF_01206">
    <property type="entry name" value="MsrP"/>
    <property type="match status" value="1"/>
</dbReference>
<accession>A0A0A3AUS3</accession>
<gene>
    <name evidence="6" type="primary">msrP</name>
    <name evidence="8" type="ORF">OA57_00155</name>
</gene>
<comment type="subunit">
    <text evidence="6">Heterodimer of a catalytic subunit (MsrP) and a heme-binding subunit (MsrQ).</text>
</comment>
<keyword evidence="3 6" id="KW-0732">Signal</keyword>
<evidence type="ECO:0000256" key="2">
    <source>
        <dbReference type="ARBA" id="ARBA00022723"/>
    </source>
</evidence>
<dbReference type="EC" id="1.8.5.-" evidence="6"/>
<dbReference type="InterPro" id="IPR036374">
    <property type="entry name" value="OxRdtase_Mopterin-bd_sf"/>
</dbReference>
<feature type="binding site" evidence="6">
    <location>
        <position position="207"/>
    </location>
    <ligand>
        <name>Mo-molybdopterin</name>
        <dbReference type="ChEBI" id="CHEBI:71302"/>
    </ligand>
</feature>
<dbReference type="SUPFAM" id="SSF56524">
    <property type="entry name" value="Oxidoreductase molybdopterin-binding domain"/>
    <property type="match status" value="1"/>
</dbReference>
<sequence length="308" mass="35410">MKKYLENDVTDERIFHQRRKILTALGIAGSSLLLPDFARAQAVLTENSELNPTPEDKVIGYNNFYEFGVGKEDPQQYARDFKTNPWTLSVDGEVHNPLTLDWDDLHQRFALQERIYRFRCVEAWSMVIPWLGFELNQLLKAANPTGNAKYVRFETLYDPQQMPGQRDRYFGGGIAYPYIEGLSIQEAMHPLTLMAVGVYGKTLLPQNGAPVRLAVPWKYGFKSIKSIVKITLTEQQPLNTWQKLAPNEYGFYANVNPQVDHPRWSQASERVIGSGGLFSAKRQPTLMFNGYAEQVAWLYRDLDLRTYF</sequence>
<dbReference type="EMBL" id="JSUM01000001">
    <property type="protein sequence ID" value="KGQ71522.1"/>
    <property type="molecule type" value="Genomic_DNA"/>
</dbReference>
<dbReference type="Gene3D" id="3.90.420.10">
    <property type="entry name" value="Oxidoreductase, molybdopterin-binding domain"/>
    <property type="match status" value="1"/>
</dbReference>
<comment type="similarity">
    <text evidence="6">Belongs to the MsrP family.</text>
</comment>
<protein>
    <recommendedName>
        <fullName evidence="6">Protein-methionine-sulfoxide reductase catalytic subunit MsrP</fullName>
        <ecNumber evidence="6">1.8.5.-</ecNumber>
    </recommendedName>
</protein>
<dbReference type="RefSeq" id="WP_034611864.1">
    <property type="nucleotide sequence ID" value="NZ_JSUM01000001.1"/>
</dbReference>
<feature type="binding site" evidence="6">
    <location>
        <position position="155"/>
    </location>
    <ligand>
        <name>Mo-molybdopterin</name>
        <dbReference type="ChEBI" id="CHEBI:71302"/>
    </ligand>
</feature>
<evidence type="ECO:0000313" key="9">
    <source>
        <dbReference type="Proteomes" id="UP000030380"/>
    </source>
</evidence>
<evidence type="ECO:0000259" key="7">
    <source>
        <dbReference type="Pfam" id="PF00174"/>
    </source>
</evidence>
<keyword evidence="2 6" id="KW-0479">Metal-binding</keyword>
<evidence type="ECO:0000313" key="8">
    <source>
        <dbReference type="EMBL" id="KGQ71522.1"/>
    </source>
</evidence>
<comment type="cofactor">
    <cofactor evidence="6">
        <name>Mo-molybdopterin</name>
        <dbReference type="ChEBI" id="CHEBI:71302"/>
    </cofactor>
    <text evidence="6">Binds 1 Mo-molybdopterin (Mo-MPT) cofactor per subunit.</text>
</comment>
<dbReference type="OrthoDB" id="9795587at2"/>
<dbReference type="STRING" id="505317.OA57_00155"/>
<dbReference type="AlphaFoldDB" id="A0A0A3AUS3"/>
<reference evidence="8 9" key="1">
    <citation type="submission" date="2014-11" db="EMBL/GenBank/DDBJ databases">
        <title>Draft genome sequence of Chelonobacter oris 1662T, associated with respiratory disease in Hermann's Tortoises.</title>
        <authorList>
            <person name="Kudirkiene E."/>
            <person name="Hansen M.J."/>
            <person name="Bojesen A.M."/>
        </authorList>
    </citation>
    <scope>NUCLEOTIDE SEQUENCE [LARGE SCALE GENOMIC DNA]</scope>
    <source>
        <strain evidence="8 9">1662</strain>
    </source>
</reference>
<comment type="function">
    <text evidence="6">Part of the MsrPQ system that repairs oxidized periplasmic proteins containing methionine sulfoxide residues (Met-O), using respiratory chain electrons. Thus protects these proteins from oxidative-stress damage caused by reactive species of oxygen and chlorine generated by the host defense mechanisms. MsrPQ is essential for the maintenance of envelope integrity under bleach stress, rescuing a wide series of structurally unrelated periplasmic proteins from methionine oxidation. The catalytic subunit MsrP is non-stereospecific, being able to reduce both (R-) and (S-) diastereoisomers of methionine sulfoxide.</text>
</comment>
<evidence type="ECO:0000256" key="5">
    <source>
        <dbReference type="ARBA" id="ARBA00023002"/>
    </source>
</evidence>
<keyword evidence="5 6" id="KW-0560">Oxidoreductase</keyword>
<dbReference type="GO" id="GO:0016672">
    <property type="term" value="F:oxidoreductase activity, acting on a sulfur group of donors, quinone or similar compound as acceptor"/>
    <property type="evidence" value="ECO:0007669"/>
    <property type="project" value="UniProtKB-UniRule"/>
</dbReference>
<feature type="binding site" evidence="6">
    <location>
        <position position="120"/>
    </location>
    <ligand>
        <name>Mo-molybdopterin</name>
        <dbReference type="ChEBI" id="CHEBI:71302"/>
    </ligand>
    <ligandPart>
        <name>Mo</name>
        <dbReference type="ChEBI" id="CHEBI:28685"/>
    </ligandPart>
</feature>
<evidence type="ECO:0000256" key="4">
    <source>
        <dbReference type="ARBA" id="ARBA00022764"/>
    </source>
</evidence>
<comment type="caution">
    <text evidence="8">The sequence shown here is derived from an EMBL/GenBank/DDBJ whole genome shotgun (WGS) entry which is preliminary data.</text>
</comment>
<dbReference type="GO" id="GO:0043546">
    <property type="term" value="F:molybdopterin cofactor binding"/>
    <property type="evidence" value="ECO:0007669"/>
    <property type="project" value="UniProtKB-UniRule"/>
</dbReference>
<feature type="domain" description="Oxidoreductase molybdopterin-binding" evidence="7">
    <location>
        <begin position="81"/>
        <end position="241"/>
    </location>
</feature>
<comment type="catalytic activity">
    <reaction evidence="6">
        <text>L-methionyl-[protein] + a quinone + H2O = L-methionyl-(S)-S-oxide-[protein] + a quinol</text>
        <dbReference type="Rhea" id="RHEA:51292"/>
        <dbReference type="Rhea" id="RHEA-COMP:12313"/>
        <dbReference type="Rhea" id="RHEA-COMP:12315"/>
        <dbReference type="ChEBI" id="CHEBI:15377"/>
        <dbReference type="ChEBI" id="CHEBI:16044"/>
        <dbReference type="ChEBI" id="CHEBI:24646"/>
        <dbReference type="ChEBI" id="CHEBI:44120"/>
        <dbReference type="ChEBI" id="CHEBI:132124"/>
    </reaction>
</comment>
<feature type="binding site" evidence="6">
    <location>
        <position position="212"/>
    </location>
    <ligand>
        <name>Mo-molybdopterin</name>
        <dbReference type="ChEBI" id="CHEBI:71302"/>
    </ligand>
</feature>
<dbReference type="GO" id="GO:0030091">
    <property type="term" value="P:protein repair"/>
    <property type="evidence" value="ECO:0007669"/>
    <property type="project" value="UniProtKB-UniRule"/>
</dbReference>
<dbReference type="PANTHER" id="PTHR43032:SF3">
    <property type="entry name" value="PROTEIN-METHIONINE-SULFOXIDE REDUCTASE CATALYTIC SUBUNIT MSRP"/>
    <property type="match status" value="1"/>
</dbReference>
<organism evidence="8 9">
    <name type="scientific">Chelonobacter oris</name>
    <dbReference type="NCBI Taxonomy" id="505317"/>
    <lineage>
        <taxon>Bacteria</taxon>
        <taxon>Pseudomonadati</taxon>
        <taxon>Pseudomonadota</taxon>
        <taxon>Gammaproteobacteria</taxon>
        <taxon>Pasteurellales</taxon>
        <taxon>Pasteurellaceae</taxon>
        <taxon>Chelonobacter</taxon>
    </lineage>
</organism>